<reference evidence="2" key="1">
    <citation type="submission" date="2023-02" db="EMBL/GenBank/DDBJ databases">
        <title>Description of Herbaspirillum huttiense subsp. nephrolepsisexaltata and Herbaspirillum huttiense subsp. lycopersicon.</title>
        <authorList>
            <person name="Poudel M."/>
            <person name="Sharma A."/>
            <person name="Goss E."/>
            <person name="Tapia J.H."/>
            <person name="Harmon C.M."/>
            <person name="Jones J.B."/>
        </authorList>
    </citation>
    <scope>NUCLEOTIDE SEQUENCE</scope>
    <source>
        <strain evidence="2">NC40101</strain>
    </source>
</reference>
<gene>
    <name evidence="2" type="ORF">RJN63_04655</name>
</gene>
<feature type="transmembrane region" description="Helical" evidence="1">
    <location>
        <begin position="89"/>
        <end position="111"/>
    </location>
</feature>
<keyword evidence="1" id="KW-0812">Transmembrane</keyword>
<accession>A0AAE4K381</accession>
<feature type="transmembrane region" description="Helical" evidence="1">
    <location>
        <begin position="12"/>
        <end position="32"/>
    </location>
</feature>
<dbReference type="AlphaFoldDB" id="A0AAE4K381"/>
<keyword evidence="1" id="KW-0472">Membrane</keyword>
<evidence type="ECO:0000256" key="1">
    <source>
        <dbReference type="SAM" id="Phobius"/>
    </source>
</evidence>
<protein>
    <submittedName>
        <fullName evidence="2">Uncharacterized protein</fullName>
    </submittedName>
</protein>
<keyword evidence="1" id="KW-1133">Transmembrane helix</keyword>
<proteinExistence type="predicted"/>
<dbReference type="EMBL" id="JAVRAA010000002">
    <property type="protein sequence ID" value="MDT0336109.1"/>
    <property type="molecule type" value="Genomic_DNA"/>
</dbReference>
<name>A0AAE4K381_9BURK</name>
<evidence type="ECO:0000313" key="2">
    <source>
        <dbReference type="EMBL" id="MDT0336109.1"/>
    </source>
</evidence>
<sequence>MPSTRKYFIWSIKNLAIILIFIIIATSGLLALSQIGKLQLAGKILFLLFYFKEYTALGIIFIILIFFAYKAHIFNTKGIDLREEFPKMIPTVIFWLAFSFFSILLITNYLAANSRKFDCSKYDYTNELNGGIKEFRNQKYAIKICGSGTSHGGILSDDAPDLAELTITNEQGELLVKRHYVIVWDGKPGHEPLVIGNDRIIYQDDEEQEDHIIEMPPSLIDRLKAKYLF</sequence>
<comment type="caution">
    <text evidence="2">The sequence shown here is derived from an EMBL/GenBank/DDBJ whole genome shotgun (WGS) entry which is preliminary data.</text>
</comment>
<dbReference type="RefSeq" id="WP_259434847.1">
    <property type="nucleotide sequence ID" value="NZ_JAVLSM010000001.1"/>
</dbReference>
<organism evidence="2">
    <name type="scientific">Herbaspirillum huttiense subsp. nephrolepidis</name>
    <dbReference type="NCBI Taxonomy" id="3075126"/>
    <lineage>
        <taxon>Bacteria</taxon>
        <taxon>Pseudomonadati</taxon>
        <taxon>Pseudomonadota</taxon>
        <taxon>Betaproteobacteria</taxon>
        <taxon>Burkholderiales</taxon>
        <taxon>Oxalobacteraceae</taxon>
        <taxon>Herbaspirillum</taxon>
    </lineage>
</organism>
<feature type="transmembrane region" description="Helical" evidence="1">
    <location>
        <begin position="44"/>
        <end position="69"/>
    </location>
</feature>